<sequence length="133" mass="14860">MRMTTAYGQEDRHGFNGIPVLQGQDVTGIGDWGRRARLRETITPVRCAPLVFFGATMAVSGIPPLVQDVLVQFMHPQGWGGGPVVGSSMSDLTAARPSNWQIGNRKRIAWFSCRWCIALGWGWVWCRWNLARC</sequence>
<protein>
    <submittedName>
        <fullName evidence="1">Uncharacterized protein</fullName>
    </submittedName>
</protein>
<keyword evidence="2" id="KW-1185">Reference proteome</keyword>
<name>A0ACB7NUB1_9PEZI</name>
<gene>
    <name evidence="1" type="ORF">F5144DRAFT_587696</name>
</gene>
<evidence type="ECO:0000313" key="2">
    <source>
        <dbReference type="Proteomes" id="UP000724584"/>
    </source>
</evidence>
<dbReference type="EMBL" id="JAGIZQ010000008">
    <property type="protein sequence ID" value="KAH6613444.1"/>
    <property type="molecule type" value="Genomic_DNA"/>
</dbReference>
<comment type="caution">
    <text evidence="1">The sequence shown here is derived from an EMBL/GenBank/DDBJ whole genome shotgun (WGS) entry which is preliminary data.</text>
</comment>
<proteinExistence type="predicted"/>
<accession>A0ACB7NUB1</accession>
<dbReference type="Proteomes" id="UP000724584">
    <property type="component" value="Unassembled WGS sequence"/>
</dbReference>
<evidence type="ECO:0000313" key="1">
    <source>
        <dbReference type="EMBL" id="KAH6613444.1"/>
    </source>
</evidence>
<reference evidence="1 2" key="1">
    <citation type="journal article" date="2021" name="Nat. Commun.">
        <title>Genetic determinants of endophytism in the Arabidopsis root mycobiome.</title>
        <authorList>
            <person name="Mesny F."/>
            <person name="Miyauchi S."/>
            <person name="Thiergart T."/>
            <person name="Pickel B."/>
            <person name="Atanasova L."/>
            <person name="Karlsson M."/>
            <person name="Huettel B."/>
            <person name="Barry K.W."/>
            <person name="Haridas S."/>
            <person name="Chen C."/>
            <person name="Bauer D."/>
            <person name="Andreopoulos W."/>
            <person name="Pangilinan J."/>
            <person name="LaButti K."/>
            <person name="Riley R."/>
            <person name="Lipzen A."/>
            <person name="Clum A."/>
            <person name="Drula E."/>
            <person name="Henrissat B."/>
            <person name="Kohler A."/>
            <person name="Grigoriev I.V."/>
            <person name="Martin F.M."/>
            <person name="Hacquard S."/>
        </authorList>
    </citation>
    <scope>NUCLEOTIDE SEQUENCE [LARGE SCALE GENOMIC DNA]</scope>
    <source>
        <strain evidence="1 2">MPI-SDFR-AT-0079</strain>
    </source>
</reference>
<organism evidence="1 2">
    <name type="scientific">Chaetomium tenue</name>
    <dbReference type="NCBI Taxonomy" id="1854479"/>
    <lineage>
        <taxon>Eukaryota</taxon>
        <taxon>Fungi</taxon>
        <taxon>Dikarya</taxon>
        <taxon>Ascomycota</taxon>
        <taxon>Pezizomycotina</taxon>
        <taxon>Sordariomycetes</taxon>
        <taxon>Sordariomycetidae</taxon>
        <taxon>Sordariales</taxon>
        <taxon>Chaetomiaceae</taxon>
        <taxon>Chaetomium</taxon>
    </lineage>
</organism>